<feature type="domain" description="Rho-GAP" evidence="4">
    <location>
        <begin position="652"/>
        <end position="871"/>
    </location>
</feature>
<dbReference type="SUPFAM" id="SSF48350">
    <property type="entry name" value="GTPase activation domain, GAP"/>
    <property type="match status" value="1"/>
</dbReference>
<dbReference type="HOGENOM" id="CLU_004367_0_0_1"/>
<feature type="region of interest" description="Disordered" evidence="3">
    <location>
        <begin position="285"/>
        <end position="499"/>
    </location>
</feature>
<dbReference type="GO" id="GO:0005096">
    <property type="term" value="F:GTPase activator activity"/>
    <property type="evidence" value="ECO:0000318"/>
    <property type="project" value="GO_Central"/>
</dbReference>
<evidence type="ECO:0000259" key="5">
    <source>
        <dbReference type="PROSITE" id="PS50848"/>
    </source>
</evidence>
<dbReference type="PROSITE" id="PS50238">
    <property type="entry name" value="RHOGAP"/>
    <property type="match status" value="1"/>
</dbReference>
<dbReference type="InterPro" id="IPR002913">
    <property type="entry name" value="START_lipid-bd_dom"/>
</dbReference>
<feature type="region of interest" description="Disordered" evidence="3">
    <location>
        <begin position="170"/>
        <end position="215"/>
    </location>
</feature>
<feature type="compositionally biased region" description="Basic residues" evidence="3">
    <location>
        <begin position="357"/>
        <end position="368"/>
    </location>
</feature>
<evidence type="ECO:0000313" key="7">
    <source>
        <dbReference type="Proteomes" id="UP000000305"/>
    </source>
</evidence>
<feature type="compositionally biased region" description="Low complexity" evidence="3">
    <location>
        <begin position="288"/>
        <end position="304"/>
    </location>
</feature>
<feature type="compositionally biased region" description="Low complexity" evidence="3">
    <location>
        <begin position="400"/>
        <end position="411"/>
    </location>
</feature>
<feature type="compositionally biased region" description="Polar residues" evidence="3">
    <location>
        <begin position="479"/>
        <end position="496"/>
    </location>
</feature>
<protein>
    <submittedName>
        <fullName evidence="6">Uncharacterized protein</fullName>
    </submittedName>
</protein>
<feature type="region of interest" description="Disordered" evidence="3">
    <location>
        <begin position="539"/>
        <end position="562"/>
    </location>
</feature>
<dbReference type="PANTHER" id="PTHR12659">
    <property type="entry name" value="RHO-TYPE GTPASE ACTIVATING PROTEIN"/>
    <property type="match status" value="1"/>
</dbReference>
<dbReference type="SUPFAM" id="SSF47769">
    <property type="entry name" value="SAM/Pointed domain"/>
    <property type="match status" value="1"/>
</dbReference>
<organism evidence="6 7">
    <name type="scientific">Daphnia pulex</name>
    <name type="common">Water flea</name>
    <dbReference type="NCBI Taxonomy" id="6669"/>
    <lineage>
        <taxon>Eukaryota</taxon>
        <taxon>Metazoa</taxon>
        <taxon>Ecdysozoa</taxon>
        <taxon>Arthropoda</taxon>
        <taxon>Crustacea</taxon>
        <taxon>Branchiopoda</taxon>
        <taxon>Diplostraca</taxon>
        <taxon>Cladocera</taxon>
        <taxon>Anomopoda</taxon>
        <taxon>Daphniidae</taxon>
        <taxon>Daphnia</taxon>
    </lineage>
</organism>
<feature type="compositionally biased region" description="Polar residues" evidence="3">
    <location>
        <begin position="197"/>
        <end position="211"/>
    </location>
</feature>
<feature type="domain" description="START" evidence="5">
    <location>
        <begin position="912"/>
        <end position="1082"/>
    </location>
</feature>
<dbReference type="EMBL" id="GL732524">
    <property type="protein sequence ID" value="EFX89673.1"/>
    <property type="molecule type" value="Genomic_DNA"/>
</dbReference>
<proteinExistence type="predicted"/>
<dbReference type="Gene3D" id="3.30.530.20">
    <property type="match status" value="1"/>
</dbReference>
<dbReference type="PhylomeDB" id="E9FTB3"/>
<dbReference type="OrthoDB" id="10003330at2759"/>
<dbReference type="InterPro" id="IPR000198">
    <property type="entry name" value="RhoGAP_dom"/>
</dbReference>
<dbReference type="STRING" id="6669.E9FTB3"/>
<dbReference type="GO" id="GO:0007165">
    <property type="term" value="P:signal transduction"/>
    <property type="evidence" value="ECO:0007669"/>
    <property type="project" value="InterPro"/>
</dbReference>
<gene>
    <name evidence="6" type="ORF">DAPPUDRAFT_310342</name>
</gene>
<dbReference type="FunFam" id="3.30.530.20:FF:000009">
    <property type="entry name" value="StAR related lipid transfer domain containing 13"/>
    <property type="match status" value="1"/>
</dbReference>
<reference evidence="6 7" key="1">
    <citation type="journal article" date="2011" name="Science">
        <title>The ecoresponsive genome of Daphnia pulex.</title>
        <authorList>
            <person name="Colbourne J.K."/>
            <person name="Pfrender M.E."/>
            <person name="Gilbert D."/>
            <person name="Thomas W.K."/>
            <person name="Tucker A."/>
            <person name="Oakley T.H."/>
            <person name="Tokishita S."/>
            <person name="Aerts A."/>
            <person name="Arnold G.J."/>
            <person name="Basu M.K."/>
            <person name="Bauer D.J."/>
            <person name="Caceres C.E."/>
            <person name="Carmel L."/>
            <person name="Casola C."/>
            <person name="Choi J.H."/>
            <person name="Detter J.C."/>
            <person name="Dong Q."/>
            <person name="Dusheyko S."/>
            <person name="Eads B.D."/>
            <person name="Frohlich T."/>
            <person name="Geiler-Samerotte K.A."/>
            <person name="Gerlach D."/>
            <person name="Hatcher P."/>
            <person name="Jogdeo S."/>
            <person name="Krijgsveld J."/>
            <person name="Kriventseva E.V."/>
            <person name="Kultz D."/>
            <person name="Laforsch C."/>
            <person name="Lindquist E."/>
            <person name="Lopez J."/>
            <person name="Manak J.R."/>
            <person name="Muller J."/>
            <person name="Pangilinan J."/>
            <person name="Patwardhan R.P."/>
            <person name="Pitluck S."/>
            <person name="Pritham E.J."/>
            <person name="Rechtsteiner A."/>
            <person name="Rho M."/>
            <person name="Rogozin I.B."/>
            <person name="Sakarya O."/>
            <person name="Salamov A."/>
            <person name="Schaack S."/>
            <person name="Shapiro H."/>
            <person name="Shiga Y."/>
            <person name="Skalitzky C."/>
            <person name="Smith Z."/>
            <person name="Souvorov A."/>
            <person name="Sung W."/>
            <person name="Tang Z."/>
            <person name="Tsuchiya D."/>
            <person name="Tu H."/>
            <person name="Vos H."/>
            <person name="Wang M."/>
            <person name="Wolf Y.I."/>
            <person name="Yamagata H."/>
            <person name="Yamada T."/>
            <person name="Ye Y."/>
            <person name="Shaw J.R."/>
            <person name="Andrews J."/>
            <person name="Crease T.J."/>
            <person name="Tang H."/>
            <person name="Lucas S.M."/>
            <person name="Robertson H.M."/>
            <person name="Bork P."/>
            <person name="Koonin E.V."/>
            <person name="Zdobnov E.M."/>
            <person name="Grigoriev I.V."/>
            <person name="Lynch M."/>
            <person name="Boore J.L."/>
        </authorList>
    </citation>
    <scope>NUCLEOTIDE SEQUENCE [LARGE SCALE GENOMIC DNA]</scope>
</reference>
<feature type="compositionally biased region" description="Low complexity" evidence="3">
    <location>
        <begin position="369"/>
        <end position="386"/>
    </location>
</feature>
<feature type="region of interest" description="Disordered" evidence="3">
    <location>
        <begin position="106"/>
        <end position="125"/>
    </location>
</feature>
<feature type="compositionally biased region" description="Low complexity" evidence="3">
    <location>
        <begin position="322"/>
        <end position="345"/>
    </location>
</feature>
<dbReference type="Pfam" id="PF00620">
    <property type="entry name" value="RhoGAP"/>
    <property type="match status" value="1"/>
</dbReference>
<dbReference type="PANTHER" id="PTHR12659:SF7">
    <property type="entry name" value="CROSSVEINLESS C, ISOFORM C"/>
    <property type="match status" value="1"/>
</dbReference>
<dbReference type="SUPFAM" id="SSF55961">
    <property type="entry name" value="Bet v1-like"/>
    <property type="match status" value="1"/>
</dbReference>
<dbReference type="InterPro" id="IPR008936">
    <property type="entry name" value="Rho_GTPase_activation_prot"/>
</dbReference>
<feature type="compositionally biased region" description="Polar residues" evidence="3">
    <location>
        <begin position="307"/>
        <end position="321"/>
    </location>
</feature>
<accession>E9FTB3</accession>
<feature type="compositionally biased region" description="Basic and acidic residues" evidence="3">
    <location>
        <begin position="388"/>
        <end position="397"/>
    </location>
</feature>
<dbReference type="CDD" id="cd09538">
    <property type="entry name" value="SAM_DLC1_2-like"/>
    <property type="match status" value="1"/>
</dbReference>
<dbReference type="Gene3D" id="1.10.555.10">
    <property type="entry name" value="Rho GTPase activation protein"/>
    <property type="match status" value="1"/>
</dbReference>
<dbReference type="Pfam" id="PF01852">
    <property type="entry name" value="START"/>
    <property type="match status" value="1"/>
</dbReference>
<dbReference type="InParanoid" id="E9FTB3"/>
<dbReference type="GO" id="GO:0030036">
    <property type="term" value="P:actin cytoskeleton organization"/>
    <property type="evidence" value="ECO:0000318"/>
    <property type="project" value="GO_Central"/>
</dbReference>
<dbReference type="Gene3D" id="1.10.287.2070">
    <property type="match status" value="1"/>
</dbReference>
<evidence type="ECO:0000256" key="1">
    <source>
        <dbReference type="ARBA" id="ARBA00022468"/>
    </source>
</evidence>
<keyword evidence="1" id="KW-0343">GTPase activation</keyword>
<dbReference type="OMA" id="CVNAMST"/>
<dbReference type="InterPro" id="IPR013761">
    <property type="entry name" value="SAM/pointed_sf"/>
</dbReference>
<dbReference type="eggNOG" id="KOG2200">
    <property type="taxonomic scope" value="Eukaryota"/>
</dbReference>
<name>E9FTB3_DAPPU</name>
<feature type="region of interest" description="Disordered" evidence="3">
    <location>
        <begin position="826"/>
        <end position="847"/>
    </location>
</feature>
<dbReference type="KEGG" id="dpx:DAPPUDRAFT_310342"/>
<dbReference type="Proteomes" id="UP000000305">
    <property type="component" value="Unassembled WGS sequence"/>
</dbReference>
<evidence type="ECO:0000313" key="6">
    <source>
        <dbReference type="EMBL" id="EFX89673.1"/>
    </source>
</evidence>
<evidence type="ECO:0000256" key="3">
    <source>
        <dbReference type="SAM" id="MobiDB-lite"/>
    </source>
</evidence>
<dbReference type="SMART" id="SM00234">
    <property type="entry name" value="START"/>
    <property type="match status" value="1"/>
</dbReference>
<dbReference type="PROSITE" id="PS50848">
    <property type="entry name" value="START"/>
    <property type="match status" value="1"/>
</dbReference>
<keyword evidence="7" id="KW-1185">Reference proteome</keyword>
<dbReference type="AlphaFoldDB" id="E9FTB3"/>
<sequence>MADEKRRLVFGRSLSEKLRCSTTGETVERIWMRLRQVKLQELEATEACRWLRATGFPQYAQMYEDWQFPLDLNVVERDHPFLDVDSLQALFRRLATLNRMAKLRSEKARIRPQGGDESEDEDQECALSDQWTFQRHSRRWSRIVDLPDDPTGLQAILVAAGSAAATAAASAGSLSSGGQPKTIEEDDPDGNRPPVSGMTSLDETSNGSDRTLNCDPVILGSFRRSSSERLRHGAKSLLKRMESLRSRSRRRPALVRPADGNLVISGPQLVDASSMEDRMKELNCVDLTPPDSSASPTSSTPSPDLNRATSAKMQQQFNSQETSSSSMISIGSPTTMTASASSTPTVEATSSPAGSMKIKRGFFQRRSFRPSTSSSKSSGSTAQSAGENEQKDAHSDSECSPSYWRRSPSSSKDANSNETTTTTTTAWNSLEQSLRWKSKKSRQPIPADMWRASTAPPFSESTTSTQMSQQRGKLYLNFSKPSAPSGKTPNSGSVMSSPDEETLDLVSTPVVIRPLPAETPTPCGSLRDAERMAESFGMQNDSASTGTGTSGSHIDSDYSPAAPGRNPVVVRWHSFRHSSSSTSTMTFNSQPIAMGSLSVGQFALLRKLALLRLTALLERHTSSSKPSWGWDLPKFMRKTKSPDYKDKSMFGVPLSVTVQRTAEALPKPILAAMHYLRQSALDQVGLFRKSGVRSRIAKLKELCEAWSWECSGPSGLDGEDHPVDFSEHQPYDVADMVKQYFRELPEALMTNKLSETFVTIFQVVPVAQRLDALRCALLLLPDEHREALQTFLTFLTDVAALASINQMTPSNLAVCLAPSLFHLPATSASSSSSSHNRRRKTVGVPDQRELSQNKAAHECLLQMINDFRHLFTVPDDIFRQCRCNYLEDSVPVTLEDLRTVEFGDWQAYMNGCMAALLKETKEKSRGWESSSNDVRVDVAWKKVGDGHALRLWRVSTEIEAPPGELLNRVLRERHLWDTSMVKWRCVVRLDKKSDVFHYTTTSEVPPVSRDVTLLRSWRTDLPRGACLVAEMSIDHSDTPVTSGTVRSIVLASRYLIQPCGAGKCRLVHLSRVDIMGRSPDWYNKHYGHVTALRMARIRDSFSQHLVTDGPESKV</sequence>
<dbReference type="GO" id="GO:0035023">
    <property type="term" value="P:regulation of Rho protein signal transduction"/>
    <property type="evidence" value="ECO:0000318"/>
    <property type="project" value="GO_Central"/>
</dbReference>
<dbReference type="SMART" id="SM00324">
    <property type="entry name" value="RhoGAP"/>
    <property type="match status" value="1"/>
</dbReference>
<evidence type="ECO:0000259" key="4">
    <source>
        <dbReference type="PROSITE" id="PS50238"/>
    </source>
</evidence>
<evidence type="ECO:0000256" key="2">
    <source>
        <dbReference type="ARBA" id="ARBA00022553"/>
    </source>
</evidence>
<dbReference type="InterPro" id="IPR023393">
    <property type="entry name" value="START-like_dom_sf"/>
</dbReference>
<keyword evidence="2" id="KW-0597">Phosphoprotein</keyword>
<feature type="compositionally biased region" description="Low complexity" evidence="3">
    <location>
        <begin position="461"/>
        <end position="470"/>
    </location>
</feature>
<dbReference type="GO" id="GO:0008289">
    <property type="term" value="F:lipid binding"/>
    <property type="evidence" value="ECO:0007669"/>
    <property type="project" value="InterPro"/>
</dbReference>